<feature type="domain" description="DUF8020" evidence="3">
    <location>
        <begin position="42"/>
        <end position="108"/>
    </location>
</feature>
<sequence length="201" mass="20792">MKHLRAGIMALAMMGAVLIAVPVATAHAAPATVALPTASAAIAADHKSVIVDVRGGSVVVSPAGALQILDGRGRTVSSMPLSGRIDGFTVPLRAAVSADRSQATLTPTVSPDLRALLDSAATDAAKQKRLTKAQRYDIMWAELNKGWRGNTPLYTLVGGLVGFIVFGWIGAGVGAFIGAYIGYGESNPKAWPSVVAWFNTP</sequence>
<dbReference type="RefSeq" id="WP_074854066.1">
    <property type="nucleotide sequence ID" value="NZ_FNLM01000036.1"/>
</dbReference>
<accession>A0A1H2LSK1</accession>
<keyword evidence="1" id="KW-0812">Transmembrane</keyword>
<evidence type="ECO:0000259" key="3">
    <source>
        <dbReference type="Pfam" id="PF26059"/>
    </source>
</evidence>
<proteinExistence type="predicted"/>
<dbReference type="Proteomes" id="UP000183180">
    <property type="component" value="Unassembled WGS sequence"/>
</dbReference>
<dbReference type="InterPro" id="IPR058333">
    <property type="entry name" value="DUF8020"/>
</dbReference>
<dbReference type="EMBL" id="FNLM01000036">
    <property type="protein sequence ID" value="SDU83286.1"/>
    <property type="molecule type" value="Genomic_DNA"/>
</dbReference>
<evidence type="ECO:0000256" key="1">
    <source>
        <dbReference type="SAM" id="Phobius"/>
    </source>
</evidence>
<dbReference type="Proteomes" id="UP001265083">
    <property type="component" value="Unassembled WGS sequence"/>
</dbReference>
<protein>
    <recommendedName>
        <fullName evidence="3">DUF8020 domain-containing protein</fullName>
    </recommendedName>
</protein>
<dbReference type="STRING" id="158898.SAMN04488548_136724"/>
<reference evidence="4 7" key="2">
    <citation type="submission" date="2023-08" db="EMBL/GenBank/DDBJ databases">
        <title>Bioegradation of LLDPE and BLDPE plastic by marine bacteria from coast plastic debris.</title>
        <authorList>
            <person name="Rong Z."/>
        </authorList>
    </citation>
    <scope>NUCLEOTIDE SEQUENCE [LARGE SCALE GENOMIC DNA]</scope>
    <source>
        <strain evidence="4 7">Z-2</strain>
    </source>
</reference>
<evidence type="ECO:0000313" key="7">
    <source>
        <dbReference type="Proteomes" id="UP001265083"/>
    </source>
</evidence>
<evidence type="ECO:0000256" key="2">
    <source>
        <dbReference type="SAM" id="SignalP"/>
    </source>
</evidence>
<evidence type="ECO:0000313" key="6">
    <source>
        <dbReference type="Proteomes" id="UP000183180"/>
    </source>
</evidence>
<dbReference type="EMBL" id="JAVLUS010000027">
    <property type="protein sequence ID" value="MDS1116531.1"/>
    <property type="molecule type" value="Genomic_DNA"/>
</dbReference>
<dbReference type="AlphaFoldDB" id="A0A1H2LSK1"/>
<keyword evidence="2" id="KW-0732">Signal</keyword>
<evidence type="ECO:0000313" key="5">
    <source>
        <dbReference type="EMBL" id="SDU83286.1"/>
    </source>
</evidence>
<keyword evidence="1" id="KW-1133">Transmembrane helix</keyword>
<organism evidence="5 6">
    <name type="scientific">Gordonia westfalica</name>
    <dbReference type="NCBI Taxonomy" id="158898"/>
    <lineage>
        <taxon>Bacteria</taxon>
        <taxon>Bacillati</taxon>
        <taxon>Actinomycetota</taxon>
        <taxon>Actinomycetes</taxon>
        <taxon>Mycobacteriales</taxon>
        <taxon>Gordoniaceae</taxon>
        <taxon>Gordonia</taxon>
    </lineage>
</organism>
<name>A0A1H2LSK1_9ACTN</name>
<dbReference type="Pfam" id="PF26059">
    <property type="entry name" value="DUF8020"/>
    <property type="match status" value="1"/>
</dbReference>
<feature type="signal peptide" evidence="2">
    <location>
        <begin position="1"/>
        <end position="28"/>
    </location>
</feature>
<feature type="chain" id="PRO_5010223618" description="DUF8020 domain-containing protein" evidence="2">
    <location>
        <begin position="29"/>
        <end position="201"/>
    </location>
</feature>
<feature type="transmembrane region" description="Helical" evidence="1">
    <location>
        <begin position="153"/>
        <end position="183"/>
    </location>
</feature>
<reference evidence="5 6" key="1">
    <citation type="submission" date="2016-10" db="EMBL/GenBank/DDBJ databases">
        <authorList>
            <person name="de Groot N.N."/>
        </authorList>
    </citation>
    <scope>NUCLEOTIDE SEQUENCE [LARGE SCALE GENOMIC DNA]</scope>
    <source>
        <strain evidence="5 6">DSM 44215</strain>
    </source>
</reference>
<keyword evidence="1" id="KW-0472">Membrane</keyword>
<evidence type="ECO:0000313" key="4">
    <source>
        <dbReference type="EMBL" id="MDS1116531.1"/>
    </source>
</evidence>
<dbReference type="OrthoDB" id="4375636at2"/>
<keyword evidence="7" id="KW-1185">Reference proteome</keyword>
<gene>
    <name evidence="4" type="ORF">RD149_22550</name>
    <name evidence="5" type="ORF">SAMN04488548_136724</name>
</gene>